<dbReference type="EMBL" id="LBBL01000020">
    <property type="protein sequence ID" value="KKF97042.1"/>
    <property type="molecule type" value="Genomic_DNA"/>
</dbReference>
<evidence type="ECO:0000256" key="1">
    <source>
        <dbReference type="ARBA" id="ARBA00038090"/>
    </source>
</evidence>
<evidence type="ECO:0000313" key="4">
    <source>
        <dbReference type="EMBL" id="KKF97042.1"/>
    </source>
</evidence>
<accession>A0A0F8D2U5</accession>
<feature type="domain" description="Essential protein Yae1 N-terminal" evidence="3">
    <location>
        <begin position="20"/>
        <end position="54"/>
    </location>
</feature>
<reference evidence="4 5" key="1">
    <citation type="submission" date="2015-04" db="EMBL/GenBank/DDBJ databases">
        <title>Genome sequence of Ceratocystis platani, a major pathogen of plane trees.</title>
        <authorList>
            <person name="Belbahri L."/>
        </authorList>
    </citation>
    <scope>NUCLEOTIDE SEQUENCE [LARGE SCALE GENOMIC DNA]</scope>
    <source>
        <strain evidence="4 5">CFO</strain>
    </source>
</reference>
<feature type="region of interest" description="Disordered" evidence="2">
    <location>
        <begin position="68"/>
        <end position="116"/>
    </location>
</feature>
<dbReference type="AlphaFoldDB" id="A0A0F8D2U5"/>
<dbReference type="Pfam" id="PF09811">
    <property type="entry name" value="Yae1_N"/>
    <property type="match status" value="1"/>
</dbReference>
<keyword evidence="5" id="KW-1185">Reference proteome</keyword>
<organism evidence="4 5">
    <name type="scientific">Ceratocystis fimbriata f. sp. platani</name>
    <dbReference type="NCBI Taxonomy" id="88771"/>
    <lineage>
        <taxon>Eukaryota</taxon>
        <taxon>Fungi</taxon>
        <taxon>Dikarya</taxon>
        <taxon>Ascomycota</taxon>
        <taxon>Pezizomycotina</taxon>
        <taxon>Sordariomycetes</taxon>
        <taxon>Hypocreomycetidae</taxon>
        <taxon>Microascales</taxon>
        <taxon>Ceratocystidaceae</taxon>
        <taxon>Ceratocystis</taxon>
    </lineage>
</organism>
<sequence length="180" mass="19323">MDNIFEGAFNLEDEIYNKAYEEGHADGIRAGKVEGRSFGMAQGFDKFFEAGKLFSKAVVLGTRIAATPPGTANHAPDPSTPTKTPSAQDTTTAPTTTAGSAASTASEKTIPSLPPLQSNARLEKNIIALYDLMELDTLSTDNSDEAVNEFDDRLKRAQGKAKIIDRMLQNRPKNQAVSSS</sequence>
<dbReference type="PANTHER" id="PTHR28532:SF1">
    <property type="entry name" value="ORAL CANCER OVEREXPRESSED 1"/>
    <property type="match status" value="1"/>
</dbReference>
<comment type="similarity">
    <text evidence="1">Belongs to the LTO1 family.</text>
</comment>
<name>A0A0F8D2U5_CERFI</name>
<proteinExistence type="inferred from homology"/>
<evidence type="ECO:0000313" key="5">
    <source>
        <dbReference type="Proteomes" id="UP000034841"/>
    </source>
</evidence>
<dbReference type="Proteomes" id="UP000034841">
    <property type="component" value="Unassembled WGS sequence"/>
</dbReference>
<gene>
    <name evidence="4" type="ORF">CFO_g603</name>
</gene>
<feature type="compositionally biased region" description="Low complexity" evidence="2">
    <location>
        <begin position="84"/>
        <end position="106"/>
    </location>
</feature>
<protein>
    <recommendedName>
        <fullName evidence="3">Essential protein Yae1 N-terminal domain-containing protein</fullName>
    </recommendedName>
</protein>
<evidence type="ECO:0000256" key="2">
    <source>
        <dbReference type="SAM" id="MobiDB-lite"/>
    </source>
</evidence>
<dbReference type="InterPro" id="IPR019191">
    <property type="entry name" value="Essential_protein_Yae1_N"/>
</dbReference>
<evidence type="ECO:0000259" key="3">
    <source>
        <dbReference type="Pfam" id="PF09811"/>
    </source>
</evidence>
<dbReference type="PANTHER" id="PTHR28532">
    <property type="entry name" value="GEO13458P1"/>
    <property type="match status" value="1"/>
</dbReference>
<dbReference type="OrthoDB" id="48036at2759"/>
<comment type="caution">
    <text evidence="4">The sequence shown here is derived from an EMBL/GenBank/DDBJ whole genome shotgun (WGS) entry which is preliminary data.</text>
</comment>
<dbReference type="InterPro" id="IPR052436">
    <property type="entry name" value="LTO1_adapter"/>
</dbReference>